<proteinExistence type="predicted"/>
<dbReference type="EMBL" id="JAACJK010000073">
    <property type="protein sequence ID" value="KAF5334249.1"/>
    <property type="molecule type" value="Genomic_DNA"/>
</dbReference>
<name>A0A8H5C3B5_9AGAR</name>
<feature type="signal peptide" evidence="1">
    <location>
        <begin position="1"/>
        <end position="20"/>
    </location>
</feature>
<dbReference type="AlphaFoldDB" id="A0A8H5C3B5"/>
<evidence type="ECO:0000256" key="1">
    <source>
        <dbReference type="SAM" id="SignalP"/>
    </source>
</evidence>
<comment type="caution">
    <text evidence="2">The sequence shown here is derived from an EMBL/GenBank/DDBJ whole genome shotgun (WGS) entry which is preliminary data.</text>
</comment>
<accession>A0A8H5C3B5</accession>
<sequence>MRAGSFILASIAFFTSAVSAAPADVFVPHITAPIAGDVWKVGSTQEVTWDTSNAPGQISNPEGKIYLKHVTQGTILLDSPLATGFSILEGKQAVQVPNVAAGPYQIVLFGDSGNTSPTFQVVA</sequence>
<feature type="chain" id="PRO_5034260378" evidence="1">
    <location>
        <begin position="21"/>
        <end position="123"/>
    </location>
</feature>
<organism evidence="2 3">
    <name type="scientific">Ephemerocybe angulata</name>
    <dbReference type="NCBI Taxonomy" id="980116"/>
    <lineage>
        <taxon>Eukaryota</taxon>
        <taxon>Fungi</taxon>
        <taxon>Dikarya</taxon>
        <taxon>Basidiomycota</taxon>
        <taxon>Agaricomycotina</taxon>
        <taxon>Agaricomycetes</taxon>
        <taxon>Agaricomycetidae</taxon>
        <taxon>Agaricales</taxon>
        <taxon>Agaricineae</taxon>
        <taxon>Psathyrellaceae</taxon>
        <taxon>Ephemerocybe</taxon>
    </lineage>
</organism>
<reference evidence="2 3" key="1">
    <citation type="journal article" date="2020" name="ISME J.">
        <title>Uncovering the hidden diversity of litter-decomposition mechanisms in mushroom-forming fungi.</title>
        <authorList>
            <person name="Floudas D."/>
            <person name="Bentzer J."/>
            <person name="Ahren D."/>
            <person name="Johansson T."/>
            <person name="Persson P."/>
            <person name="Tunlid A."/>
        </authorList>
    </citation>
    <scope>NUCLEOTIDE SEQUENCE [LARGE SCALE GENOMIC DNA]</scope>
    <source>
        <strain evidence="2 3">CBS 175.51</strain>
    </source>
</reference>
<dbReference type="Proteomes" id="UP000541558">
    <property type="component" value="Unassembled WGS sequence"/>
</dbReference>
<evidence type="ECO:0000313" key="2">
    <source>
        <dbReference type="EMBL" id="KAF5334249.1"/>
    </source>
</evidence>
<keyword evidence="1" id="KW-0732">Signal</keyword>
<protein>
    <submittedName>
        <fullName evidence="2">Uncharacterized protein</fullName>
    </submittedName>
</protein>
<keyword evidence="3" id="KW-1185">Reference proteome</keyword>
<gene>
    <name evidence="2" type="ORF">D9611_014579</name>
</gene>
<evidence type="ECO:0000313" key="3">
    <source>
        <dbReference type="Proteomes" id="UP000541558"/>
    </source>
</evidence>
<dbReference type="OrthoDB" id="2317741at2759"/>